<accession>A0A4C1TAW6</accession>
<gene>
    <name evidence="1" type="ORF">EVAR_76435_1</name>
</gene>
<dbReference type="AlphaFoldDB" id="A0A4C1TAW6"/>
<name>A0A4C1TAW6_EUMVA</name>
<keyword evidence="2" id="KW-1185">Reference proteome</keyword>
<comment type="caution">
    <text evidence="1">The sequence shown here is derived from an EMBL/GenBank/DDBJ whole genome shotgun (WGS) entry which is preliminary data.</text>
</comment>
<organism evidence="1 2">
    <name type="scientific">Eumeta variegata</name>
    <name type="common">Bagworm moth</name>
    <name type="synonym">Eumeta japonica</name>
    <dbReference type="NCBI Taxonomy" id="151549"/>
    <lineage>
        <taxon>Eukaryota</taxon>
        <taxon>Metazoa</taxon>
        <taxon>Ecdysozoa</taxon>
        <taxon>Arthropoda</taxon>
        <taxon>Hexapoda</taxon>
        <taxon>Insecta</taxon>
        <taxon>Pterygota</taxon>
        <taxon>Neoptera</taxon>
        <taxon>Endopterygota</taxon>
        <taxon>Lepidoptera</taxon>
        <taxon>Glossata</taxon>
        <taxon>Ditrysia</taxon>
        <taxon>Tineoidea</taxon>
        <taxon>Psychidae</taxon>
        <taxon>Oiketicinae</taxon>
        <taxon>Eumeta</taxon>
    </lineage>
</organism>
<evidence type="ECO:0000313" key="2">
    <source>
        <dbReference type="Proteomes" id="UP000299102"/>
    </source>
</evidence>
<evidence type="ECO:0000313" key="1">
    <source>
        <dbReference type="EMBL" id="GBP10618.1"/>
    </source>
</evidence>
<protein>
    <submittedName>
        <fullName evidence="1">Uncharacterized protein</fullName>
    </submittedName>
</protein>
<reference evidence="1 2" key="1">
    <citation type="journal article" date="2019" name="Commun. Biol.">
        <title>The bagworm genome reveals a unique fibroin gene that provides high tensile strength.</title>
        <authorList>
            <person name="Kono N."/>
            <person name="Nakamura H."/>
            <person name="Ohtoshi R."/>
            <person name="Tomita M."/>
            <person name="Numata K."/>
            <person name="Arakawa K."/>
        </authorList>
    </citation>
    <scope>NUCLEOTIDE SEQUENCE [LARGE SCALE GENOMIC DNA]</scope>
</reference>
<sequence length="82" mass="9302">MSHKAQISSCKSFDGGKFLGDFHDVPDRIRPLAIHSNTFGTALYRRQQKMRPSYVNCRGDYANFEVRSTVDCRSSGAPIEFE</sequence>
<dbReference type="EMBL" id="BGZK01000041">
    <property type="protein sequence ID" value="GBP10618.1"/>
    <property type="molecule type" value="Genomic_DNA"/>
</dbReference>
<dbReference type="Proteomes" id="UP000299102">
    <property type="component" value="Unassembled WGS sequence"/>
</dbReference>
<proteinExistence type="predicted"/>